<feature type="compositionally biased region" description="Polar residues" evidence="3">
    <location>
        <begin position="48"/>
        <end position="57"/>
    </location>
</feature>
<feature type="region of interest" description="Disordered" evidence="3">
    <location>
        <begin position="1"/>
        <end position="65"/>
    </location>
</feature>
<dbReference type="AlphaFoldDB" id="A0AAD6HNJ9"/>
<proteinExistence type="predicted"/>
<dbReference type="PROSITE" id="PS50102">
    <property type="entry name" value="RRM"/>
    <property type="match status" value="2"/>
</dbReference>
<gene>
    <name evidence="5" type="ORF">N7493_004417</name>
</gene>
<organism evidence="5 6">
    <name type="scientific">Penicillium malachiteum</name>
    <dbReference type="NCBI Taxonomy" id="1324776"/>
    <lineage>
        <taxon>Eukaryota</taxon>
        <taxon>Fungi</taxon>
        <taxon>Dikarya</taxon>
        <taxon>Ascomycota</taxon>
        <taxon>Pezizomycotina</taxon>
        <taxon>Eurotiomycetes</taxon>
        <taxon>Eurotiomycetidae</taxon>
        <taxon>Eurotiales</taxon>
        <taxon>Aspergillaceae</taxon>
        <taxon>Penicillium</taxon>
    </lineage>
</organism>
<feature type="domain" description="RRM" evidence="4">
    <location>
        <begin position="73"/>
        <end position="152"/>
    </location>
</feature>
<keyword evidence="6" id="KW-1185">Reference proteome</keyword>
<reference evidence="5" key="2">
    <citation type="submission" date="2023-01" db="EMBL/GenBank/DDBJ databases">
        <authorList>
            <person name="Petersen C."/>
        </authorList>
    </citation>
    <scope>NUCLEOTIDE SEQUENCE</scope>
    <source>
        <strain evidence="5">IBT 17514</strain>
    </source>
</reference>
<comment type="caution">
    <text evidence="5">The sequence shown here is derived from an EMBL/GenBank/DDBJ whole genome shotgun (WGS) entry which is preliminary data.</text>
</comment>
<dbReference type="PANTHER" id="PTHR21245">
    <property type="entry name" value="HETEROGENEOUS NUCLEAR RIBONUCLEOPROTEIN"/>
    <property type="match status" value="1"/>
</dbReference>
<evidence type="ECO:0000259" key="4">
    <source>
        <dbReference type="PROSITE" id="PS50102"/>
    </source>
</evidence>
<reference evidence="5" key="1">
    <citation type="journal article" date="2023" name="IMA Fungus">
        <title>Comparative genomic study of the Penicillium genus elucidates a diverse pangenome and 15 lateral gene transfer events.</title>
        <authorList>
            <person name="Petersen C."/>
            <person name="Sorensen T."/>
            <person name="Nielsen M.R."/>
            <person name="Sondergaard T.E."/>
            <person name="Sorensen J.L."/>
            <person name="Fitzpatrick D.A."/>
            <person name="Frisvad J.C."/>
            <person name="Nielsen K.L."/>
        </authorList>
    </citation>
    <scope>NUCLEOTIDE SEQUENCE</scope>
    <source>
        <strain evidence="5">IBT 17514</strain>
    </source>
</reference>
<dbReference type="Pfam" id="PF00076">
    <property type="entry name" value="RRM_1"/>
    <property type="match status" value="1"/>
</dbReference>
<dbReference type="InterPro" id="IPR012677">
    <property type="entry name" value="Nucleotide-bd_a/b_plait_sf"/>
</dbReference>
<protein>
    <recommendedName>
        <fullName evidence="4">RRM domain-containing protein</fullName>
    </recommendedName>
</protein>
<feature type="region of interest" description="Disordered" evidence="3">
    <location>
        <begin position="150"/>
        <end position="202"/>
    </location>
</feature>
<dbReference type="Gene3D" id="3.30.70.330">
    <property type="match status" value="2"/>
</dbReference>
<sequence length="306" mass="34166">MADVEISRPEEQQTPRTPYQGVRTNGRAFNSANWRMKGEESPQPVSPSPRTNTSRSAFSRPGSHVPQAISEGRRLYVGNMPYAAKLEDVQALFTAAQFPIERIDIAIDPFTGRNPSYCFVDLNTKEDAERAMIDLDGKDLLGRPVKIKPGVAKSSAERASEQQQQQQQQRSPFGMDRWRRPDGESPIKFNLNPTNSNNSDASQRVYVGGLPRVAEPEVVEAHIKAFFQGLNVEKVSKLFTPHPAKRFEPGEHYYLFVDLSSTEEAKRAMDTLNGKQGPWGGPIRVSRARGTTIKPEERPSSSEAQL</sequence>
<accession>A0AAD6HNJ9</accession>
<evidence type="ECO:0000256" key="1">
    <source>
        <dbReference type="ARBA" id="ARBA00022884"/>
    </source>
</evidence>
<name>A0AAD6HNJ9_9EURO</name>
<evidence type="ECO:0000313" key="5">
    <source>
        <dbReference type="EMBL" id="KAJ5728087.1"/>
    </source>
</evidence>
<feature type="compositionally biased region" description="Basic and acidic residues" evidence="3">
    <location>
        <begin position="1"/>
        <end position="13"/>
    </location>
</feature>
<dbReference type="SUPFAM" id="SSF54928">
    <property type="entry name" value="RNA-binding domain, RBD"/>
    <property type="match status" value="1"/>
</dbReference>
<dbReference type="InterPro" id="IPR000504">
    <property type="entry name" value="RRM_dom"/>
</dbReference>
<dbReference type="GO" id="GO:0003723">
    <property type="term" value="F:RNA binding"/>
    <property type="evidence" value="ECO:0007669"/>
    <property type="project" value="UniProtKB-UniRule"/>
</dbReference>
<dbReference type="Proteomes" id="UP001215712">
    <property type="component" value="Unassembled WGS sequence"/>
</dbReference>
<evidence type="ECO:0000313" key="6">
    <source>
        <dbReference type="Proteomes" id="UP001215712"/>
    </source>
</evidence>
<feature type="compositionally biased region" description="Polar residues" evidence="3">
    <location>
        <begin position="191"/>
        <end position="202"/>
    </location>
</feature>
<dbReference type="CDD" id="cd00590">
    <property type="entry name" value="RRM_SF"/>
    <property type="match status" value="2"/>
</dbReference>
<feature type="region of interest" description="Disordered" evidence="3">
    <location>
        <begin position="271"/>
        <end position="306"/>
    </location>
</feature>
<evidence type="ECO:0000256" key="2">
    <source>
        <dbReference type="PROSITE-ProRule" id="PRU00176"/>
    </source>
</evidence>
<feature type="domain" description="RRM" evidence="4">
    <location>
        <begin position="203"/>
        <end position="290"/>
    </location>
</feature>
<dbReference type="InterPro" id="IPR035979">
    <property type="entry name" value="RBD_domain_sf"/>
</dbReference>
<dbReference type="SMART" id="SM00360">
    <property type="entry name" value="RRM"/>
    <property type="match status" value="2"/>
</dbReference>
<keyword evidence="1 2" id="KW-0694">RNA-binding</keyword>
<dbReference type="EMBL" id="JAQJAN010000005">
    <property type="protein sequence ID" value="KAJ5728087.1"/>
    <property type="molecule type" value="Genomic_DNA"/>
</dbReference>
<evidence type="ECO:0000256" key="3">
    <source>
        <dbReference type="SAM" id="MobiDB-lite"/>
    </source>
</evidence>
<feature type="compositionally biased region" description="Basic and acidic residues" evidence="3">
    <location>
        <begin position="176"/>
        <end position="185"/>
    </location>
</feature>